<comment type="caution">
    <text evidence="2">The sequence shown here is derived from an EMBL/GenBank/DDBJ whole genome shotgun (WGS) entry which is preliminary data.</text>
</comment>
<name>A0A9P4TJC1_CURKU</name>
<feature type="compositionally biased region" description="Polar residues" evidence="1">
    <location>
        <begin position="123"/>
        <end position="140"/>
    </location>
</feature>
<accession>A0A9P4TJC1</accession>
<protein>
    <submittedName>
        <fullName evidence="2">Uncharacterized protein</fullName>
    </submittedName>
</protein>
<evidence type="ECO:0000313" key="3">
    <source>
        <dbReference type="Proteomes" id="UP000801428"/>
    </source>
</evidence>
<gene>
    <name evidence="2" type="ORF">E8E13_011142</name>
</gene>
<evidence type="ECO:0000256" key="1">
    <source>
        <dbReference type="SAM" id="MobiDB-lite"/>
    </source>
</evidence>
<sequence length="402" mass="44962">MTSNTYRALASQNNMDAHAHMMAAYTLLEFSKSFTREPMTDPSRRANMQAPSAQSTGSNIGVQPKLPLSTQPATKSVQLKKPQLIVKLKVRNIQNAFVEEPRHAGGLPSLQDSSGPHPRHTDSVFSSQHGLTNKRTSSEASFDDGDDDTDSEIEILPQPRKPTKPSLKTPTSKARSPRPKRVKFNPEPSDSESNESNESDYTTPKSHTVLASINLKRADRMLDPNNPEHAALIAAAPKAGTEYYDSDAEELLGPVKDTSKPHLFRNVQWGSLASDYSDPNAFPAEPEFTQFVPGRYELLPNGTAYDQKHKLLIRLTDTSSRRRIFTNPPPRDWTNQSAITALNKRSVQQIRRNTPVRFREVVTPYIAPEREWITQHLKDGKPTGGWRAFVDAFNEEFAGKKH</sequence>
<feature type="region of interest" description="Disordered" evidence="1">
    <location>
        <begin position="99"/>
        <end position="206"/>
    </location>
</feature>
<feature type="compositionally biased region" description="Polar residues" evidence="1">
    <location>
        <begin position="49"/>
        <end position="61"/>
    </location>
</feature>
<dbReference type="AlphaFoldDB" id="A0A9P4TJC1"/>
<dbReference type="EMBL" id="SWKU01000005">
    <property type="protein sequence ID" value="KAF3006901.1"/>
    <property type="molecule type" value="Genomic_DNA"/>
</dbReference>
<feature type="compositionally biased region" description="Acidic residues" evidence="1">
    <location>
        <begin position="141"/>
        <end position="153"/>
    </location>
</feature>
<feature type="compositionally biased region" description="Acidic residues" evidence="1">
    <location>
        <begin position="189"/>
        <end position="198"/>
    </location>
</feature>
<reference evidence="2" key="1">
    <citation type="submission" date="2019-04" db="EMBL/GenBank/DDBJ databases">
        <title>Sequencing of skin fungus with MAO and IRED activity.</title>
        <authorList>
            <person name="Marsaioli A.J."/>
            <person name="Bonatto J.M.C."/>
            <person name="Reis Junior O."/>
        </authorList>
    </citation>
    <scope>NUCLEOTIDE SEQUENCE</scope>
    <source>
        <strain evidence="2">30M1</strain>
    </source>
</reference>
<feature type="region of interest" description="Disordered" evidence="1">
    <location>
        <begin position="37"/>
        <end position="78"/>
    </location>
</feature>
<organism evidence="2 3">
    <name type="scientific">Curvularia kusanoi</name>
    <name type="common">Cochliobolus kusanoi</name>
    <dbReference type="NCBI Taxonomy" id="90978"/>
    <lineage>
        <taxon>Eukaryota</taxon>
        <taxon>Fungi</taxon>
        <taxon>Dikarya</taxon>
        <taxon>Ascomycota</taxon>
        <taxon>Pezizomycotina</taxon>
        <taxon>Dothideomycetes</taxon>
        <taxon>Pleosporomycetidae</taxon>
        <taxon>Pleosporales</taxon>
        <taxon>Pleosporineae</taxon>
        <taxon>Pleosporaceae</taxon>
        <taxon>Curvularia</taxon>
    </lineage>
</organism>
<evidence type="ECO:0000313" key="2">
    <source>
        <dbReference type="EMBL" id="KAF3006901.1"/>
    </source>
</evidence>
<keyword evidence="3" id="KW-1185">Reference proteome</keyword>
<dbReference type="OrthoDB" id="3788624at2759"/>
<dbReference type="Proteomes" id="UP000801428">
    <property type="component" value="Unassembled WGS sequence"/>
</dbReference>
<proteinExistence type="predicted"/>
<feature type="compositionally biased region" description="Polar residues" evidence="1">
    <location>
        <begin position="68"/>
        <end position="77"/>
    </location>
</feature>